<dbReference type="Proteomes" id="UP000310754">
    <property type="component" value="Unassembled WGS sequence"/>
</dbReference>
<dbReference type="EMBL" id="SSOA01000006">
    <property type="protein sequence ID" value="THF49230.1"/>
    <property type="molecule type" value="Genomic_DNA"/>
</dbReference>
<name>A0A4S3ZTZ9_9HYPH</name>
<dbReference type="Pfam" id="PF06500">
    <property type="entry name" value="FrsA-like"/>
    <property type="match status" value="1"/>
</dbReference>
<organism evidence="1 2">
    <name type="scientific">Allorhizobium terrae</name>
    <dbReference type="NCBI Taxonomy" id="1848972"/>
    <lineage>
        <taxon>Bacteria</taxon>
        <taxon>Pseudomonadati</taxon>
        <taxon>Pseudomonadota</taxon>
        <taxon>Alphaproteobacteria</taxon>
        <taxon>Hyphomicrobiales</taxon>
        <taxon>Rhizobiaceae</taxon>
        <taxon>Rhizobium/Agrobacterium group</taxon>
        <taxon>Allorhizobium</taxon>
    </lineage>
</organism>
<gene>
    <name evidence="1" type="ORF">E6C51_12635</name>
</gene>
<keyword evidence="2" id="KW-1185">Reference proteome</keyword>
<accession>A0A4S3ZTZ9</accession>
<proteinExistence type="predicted"/>
<dbReference type="GO" id="GO:0016787">
    <property type="term" value="F:hydrolase activity"/>
    <property type="evidence" value="ECO:0007669"/>
    <property type="project" value="UniProtKB-KW"/>
</dbReference>
<dbReference type="InterPro" id="IPR029058">
    <property type="entry name" value="AB_hydrolase_fold"/>
</dbReference>
<dbReference type="InterPro" id="IPR010520">
    <property type="entry name" value="FrsA-like"/>
</dbReference>
<dbReference type="AlphaFoldDB" id="A0A4S3ZTZ9"/>
<reference evidence="1 2" key="1">
    <citation type="submission" date="2019-04" db="EMBL/GenBank/DDBJ databases">
        <title>Rhizobium terrae sp. nov., isolated from a paddy soil.</title>
        <authorList>
            <person name="Lin S.-Y."/>
            <person name="Hameed A."/>
            <person name="Huang H.-I."/>
            <person name="Young C.-C."/>
        </authorList>
    </citation>
    <scope>NUCLEOTIDE SEQUENCE [LARGE SCALE GENOMIC DNA]</scope>
    <source>
        <strain evidence="1 2">CC-HIH110</strain>
    </source>
</reference>
<comment type="caution">
    <text evidence="1">The sequence shown here is derived from an EMBL/GenBank/DDBJ whole genome shotgun (WGS) entry which is preliminary data.</text>
</comment>
<keyword evidence="1" id="KW-0378">Hydrolase</keyword>
<dbReference type="Gene3D" id="3.40.50.1820">
    <property type="entry name" value="alpha/beta hydrolase"/>
    <property type="match status" value="1"/>
</dbReference>
<dbReference type="SUPFAM" id="SSF53474">
    <property type="entry name" value="alpha/beta-Hydrolases"/>
    <property type="match status" value="1"/>
</dbReference>
<evidence type="ECO:0000313" key="1">
    <source>
        <dbReference type="EMBL" id="THF49230.1"/>
    </source>
</evidence>
<protein>
    <submittedName>
        <fullName evidence="1">Alpha/beta fold hydrolase</fullName>
    </submittedName>
</protein>
<evidence type="ECO:0000313" key="2">
    <source>
        <dbReference type="Proteomes" id="UP000310754"/>
    </source>
</evidence>
<sequence>MPLTTCQWRPSMAELPEAKQFVGLHARHMGFTPAFIDDVLGRIKTLDGEGAGSWVDEWSAKAKAEADAGEHLKAANLYNLARFPAADNDAKRLAGKACSENFAVWMKAANVGERRKINVGNAALTILFSPAKKKQAPLVILMGGIVSLKEQWGSFLKLGRKIGAAVAIADFPGMGENTLTYDRSAADLYGAIMAAVAGECDISRTLVVAPSFGGYLAVLHSLKNPRIQGVVTVGAPLRSFFLDPVAKAGMPAISRFALSIALGCEKEKVDDALSALALSTGELKSVSVPLHYVAALEDEIIPSSEWTDAQQLVPQFHLHAFKDVHGAPNHLIETRLLILSILLQHTGRAILSRFITQILRFRLRFAAPRLRPS</sequence>